<protein>
    <submittedName>
        <fullName evidence="1">Uncharacterized protein</fullName>
    </submittedName>
</protein>
<keyword evidence="2" id="KW-1185">Reference proteome</keyword>
<dbReference type="Proteomes" id="UP000095767">
    <property type="component" value="Unassembled WGS sequence"/>
</dbReference>
<organism evidence="1 2">
    <name type="scientific">Dichanthelium oligosanthes</name>
    <dbReference type="NCBI Taxonomy" id="888268"/>
    <lineage>
        <taxon>Eukaryota</taxon>
        <taxon>Viridiplantae</taxon>
        <taxon>Streptophyta</taxon>
        <taxon>Embryophyta</taxon>
        <taxon>Tracheophyta</taxon>
        <taxon>Spermatophyta</taxon>
        <taxon>Magnoliopsida</taxon>
        <taxon>Liliopsida</taxon>
        <taxon>Poales</taxon>
        <taxon>Poaceae</taxon>
        <taxon>PACMAD clade</taxon>
        <taxon>Panicoideae</taxon>
        <taxon>Panicodae</taxon>
        <taxon>Paniceae</taxon>
        <taxon>Dichantheliinae</taxon>
        <taxon>Dichanthelium</taxon>
    </lineage>
</organism>
<accession>A0A1E5WJL8</accession>
<gene>
    <name evidence="1" type="ORF">BAE44_0001433</name>
</gene>
<evidence type="ECO:0000313" key="1">
    <source>
        <dbReference type="EMBL" id="OEL37548.1"/>
    </source>
</evidence>
<reference evidence="1 2" key="1">
    <citation type="submission" date="2016-09" db="EMBL/GenBank/DDBJ databases">
        <title>The draft genome of Dichanthelium oligosanthes: A C3 panicoid grass species.</title>
        <authorList>
            <person name="Studer A.J."/>
            <person name="Schnable J.C."/>
            <person name="Brutnell T.P."/>
        </authorList>
    </citation>
    <scope>NUCLEOTIDE SEQUENCE [LARGE SCALE GENOMIC DNA]</scope>
    <source>
        <strain evidence="2">cv. Kellogg 1175</strain>
        <tissue evidence="1">Leaf</tissue>
    </source>
</reference>
<evidence type="ECO:0000313" key="2">
    <source>
        <dbReference type="Proteomes" id="UP000095767"/>
    </source>
</evidence>
<name>A0A1E5WJL8_9POAL</name>
<dbReference type="EMBL" id="LWDX02005117">
    <property type="protein sequence ID" value="OEL37548.1"/>
    <property type="molecule type" value="Genomic_DNA"/>
</dbReference>
<proteinExistence type="predicted"/>
<sequence length="44" mass="4937">LRELLLHGIFVGFGLLWTIALLDAAPSLETLDIEVYDHLRGDDD</sequence>
<dbReference type="AlphaFoldDB" id="A0A1E5WJL8"/>
<feature type="non-terminal residue" evidence="1">
    <location>
        <position position="1"/>
    </location>
</feature>
<comment type="caution">
    <text evidence="1">The sequence shown here is derived from an EMBL/GenBank/DDBJ whole genome shotgun (WGS) entry which is preliminary data.</text>
</comment>